<sequence length="86" mass="9560">MAISIRSPPMVEIGVVVEVEIYVDNRATGLRERSEGGLQDTEGARRREFSYCRVADQFLSTNSDITLNGSMSTPFLRRSVSPPPIE</sequence>
<proteinExistence type="predicted"/>
<comment type="caution">
    <text evidence="1">The sequence shown here is derived from an EMBL/GenBank/DDBJ whole genome shotgun (WGS) entry which is preliminary data.</text>
</comment>
<dbReference type="AlphaFoldDB" id="V2XKR3"/>
<protein>
    <submittedName>
        <fullName evidence="1">Uncharacterized protein</fullName>
    </submittedName>
</protein>
<evidence type="ECO:0000313" key="1">
    <source>
        <dbReference type="EMBL" id="ESK93095.1"/>
    </source>
</evidence>
<feature type="non-terminal residue" evidence="1">
    <location>
        <position position="86"/>
    </location>
</feature>
<accession>V2XKR3</accession>
<dbReference type="EMBL" id="AWSO01000226">
    <property type="protein sequence ID" value="ESK93095.1"/>
    <property type="molecule type" value="Genomic_DNA"/>
</dbReference>
<dbReference type="HOGENOM" id="CLU_2503932_0_0_1"/>
<evidence type="ECO:0000313" key="2">
    <source>
        <dbReference type="Proteomes" id="UP000017559"/>
    </source>
</evidence>
<reference evidence="1 2" key="1">
    <citation type="journal article" date="2014" name="BMC Genomics">
        <title>Genome and secretome analysis of the hemibiotrophic fungal pathogen, Moniliophthora roreri, which causes frosty pod rot disease of cacao: mechanisms of the biotrophic and necrotrophic phases.</title>
        <authorList>
            <person name="Meinhardt L.W."/>
            <person name="Costa G.G.L."/>
            <person name="Thomazella D.P.T."/>
            <person name="Teixeira P.J.P.L."/>
            <person name="Carazzolle M.F."/>
            <person name="Schuster S.C."/>
            <person name="Carlson J.E."/>
            <person name="Guiltinan M.J."/>
            <person name="Mieczkowski P."/>
            <person name="Farmer A."/>
            <person name="Ramaraj T."/>
            <person name="Crozier J."/>
            <person name="Davis R.E."/>
            <person name="Shao J."/>
            <person name="Melnick R.L."/>
            <person name="Pereira G.A.G."/>
            <person name="Bailey B.A."/>
        </authorList>
    </citation>
    <scope>NUCLEOTIDE SEQUENCE [LARGE SCALE GENOMIC DNA]</scope>
    <source>
        <strain evidence="1 2">MCA 2997</strain>
    </source>
</reference>
<keyword evidence="2" id="KW-1185">Reference proteome</keyword>
<gene>
    <name evidence="1" type="ORF">Moror_8880</name>
</gene>
<dbReference type="Proteomes" id="UP000017559">
    <property type="component" value="Unassembled WGS sequence"/>
</dbReference>
<name>V2XKR3_MONRO</name>
<dbReference type="KEGG" id="mrr:Moror_8880"/>
<organism evidence="1 2">
    <name type="scientific">Moniliophthora roreri (strain MCA 2997)</name>
    <name type="common">Cocoa frosty pod rot fungus</name>
    <name type="synonym">Crinipellis roreri</name>
    <dbReference type="NCBI Taxonomy" id="1381753"/>
    <lineage>
        <taxon>Eukaryota</taxon>
        <taxon>Fungi</taxon>
        <taxon>Dikarya</taxon>
        <taxon>Basidiomycota</taxon>
        <taxon>Agaricomycotina</taxon>
        <taxon>Agaricomycetes</taxon>
        <taxon>Agaricomycetidae</taxon>
        <taxon>Agaricales</taxon>
        <taxon>Marasmiineae</taxon>
        <taxon>Marasmiaceae</taxon>
        <taxon>Moniliophthora</taxon>
    </lineage>
</organism>